<evidence type="ECO:0000313" key="9">
    <source>
        <dbReference type="Proteomes" id="UP000182977"/>
    </source>
</evidence>
<accession>A0A1H2GH17</accession>
<dbReference type="STRING" id="419479.SAMN04488563_0492"/>
<feature type="transmembrane region" description="Helical" evidence="6">
    <location>
        <begin position="493"/>
        <end position="512"/>
    </location>
</feature>
<feature type="transmembrane region" description="Helical" evidence="6">
    <location>
        <begin position="314"/>
        <end position="333"/>
    </location>
</feature>
<gene>
    <name evidence="8" type="ORF">SAMN04488563_0492</name>
</gene>
<keyword evidence="9" id="KW-1185">Reference proteome</keyword>
<dbReference type="EMBL" id="LT629791">
    <property type="protein sequence ID" value="SDU18860.1"/>
    <property type="molecule type" value="Genomic_DNA"/>
</dbReference>
<evidence type="ECO:0000259" key="7">
    <source>
        <dbReference type="Pfam" id="PF05425"/>
    </source>
</evidence>
<dbReference type="InterPro" id="IPR032694">
    <property type="entry name" value="CopC/D"/>
</dbReference>
<protein>
    <submittedName>
        <fullName evidence="8">Putative copper resistance protein D</fullName>
    </submittedName>
</protein>
<dbReference type="Proteomes" id="UP000182977">
    <property type="component" value="Chromosome I"/>
</dbReference>
<dbReference type="Pfam" id="PF09678">
    <property type="entry name" value="Caa3_CtaG"/>
    <property type="match status" value="1"/>
</dbReference>
<feature type="transmembrane region" description="Helical" evidence="6">
    <location>
        <begin position="555"/>
        <end position="574"/>
    </location>
</feature>
<evidence type="ECO:0000256" key="5">
    <source>
        <dbReference type="ARBA" id="ARBA00023136"/>
    </source>
</evidence>
<dbReference type="PANTHER" id="PTHR34820">
    <property type="entry name" value="INNER MEMBRANE PROTEIN YEBZ"/>
    <property type="match status" value="1"/>
</dbReference>
<feature type="transmembrane region" description="Helical" evidence="6">
    <location>
        <begin position="524"/>
        <end position="543"/>
    </location>
</feature>
<feature type="transmembrane region" description="Helical" evidence="6">
    <location>
        <begin position="374"/>
        <end position="395"/>
    </location>
</feature>
<proteinExistence type="predicted"/>
<feature type="transmembrane region" description="Helical" evidence="6">
    <location>
        <begin position="56"/>
        <end position="84"/>
    </location>
</feature>
<evidence type="ECO:0000256" key="6">
    <source>
        <dbReference type="SAM" id="Phobius"/>
    </source>
</evidence>
<name>A0A1H2GH17_9ACTN</name>
<feature type="domain" description="Copper resistance protein D" evidence="7">
    <location>
        <begin position="235"/>
        <end position="332"/>
    </location>
</feature>
<dbReference type="AlphaFoldDB" id="A0A1H2GH17"/>
<feature type="transmembrane region" description="Helical" evidence="6">
    <location>
        <begin position="440"/>
        <end position="460"/>
    </location>
</feature>
<feature type="transmembrane region" description="Helical" evidence="6">
    <location>
        <begin position="205"/>
        <end position="227"/>
    </location>
</feature>
<evidence type="ECO:0000256" key="1">
    <source>
        <dbReference type="ARBA" id="ARBA00004651"/>
    </source>
</evidence>
<dbReference type="GO" id="GO:0006825">
    <property type="term" value="P:copper ion transport"/>
    <property type="evidence" value="ECO:0007669"/>
    <property type="project" value="InterPro"/>
</dbReference>
<evidence type="ECO:0000256" key="2">
    <source>
        <dbReference type="ARBA" id="ARBA00022475"/>
    </source>
</evidence>
<feature type="transmembrane region" description="Helical" evidence="6">
    <location>
        <begin position="172"/>
        <end position="193"/>
    </location>
</feature>
<dbReference type="Pfam" id="PF05425">
    <property type="entry name" value="CopD"/>
    <property type="match status" value="1"/>
</dbReference>
<evidence type="ECO:0000313" key="8">
    <source>
        <dbReference type="EMBL" id="SDU18860.1"/>
    </source>
</evidence>
<dbReference type="OrthoDB" id="5241646at2"/>
<dbReference type="GO" id="GO:0005886">
    <property type="term" value="C:plasma membrane"/>
    <property type="evidence" value="ECO:0007669"/>
    <property type="project" value="UniProtKB-SubCell"/>
</dbReference>
<keyword evidence="4 6" id="KW-1133">Transmembrane helix</keyword>
<organism evidence="8 9">
    <name type="scientific">Jiangella alkaliphila</name>
    <dbReference type="NCBI Taxonomy" id="419479"/>
    <lineage>
        <taxon>Bacteria</taxon>
        <taxon>Bacillati</taxon>
        <taxon>Actinomycetota</taxon>
        <taxon>Actinomycetes</taxon>
        <taxon>Jiangellales</taxon>
        <taxon>Jiangellaceae</taxon>
        <taxon>Jiangella</taxon>
    </lineage>
</organism>
<keyword evidence="3 6" id="KW-0812">Transmembrane</keyword>
<dbReference type="InterPro" id="IPR008457">
    <property type="entry name" value="Cu-R_CopD_dom"/>
</dbReference>
<feature type="transmembrane region" description="Helical" evidence="6">
    <location>
        <begin position="148"/>
        <end position="165"/>
    </location>
</feature>
<dbReference type="RefSeq" id="WP_046766600.1">
    <property type="nucleotide sequence ID" value="NZ_KQ061219.1"/>
</dbReference>
<reference evidence="9" key="1">
    <citation type="submission" date="2016-10" db="EMBL/GenBank/DDBJ databases">
        <authorList>
            <person name="Varghese N."/>
            <person name="Submissions S."/>
        </authorList>
    </citation>
    <scope>NUCLEOTIDE SEQUENCE [LARGE SCALE GENOMIC DNA]</scope>
    <source>
        <strain evidence="9">DSM 45079</strain>
    </source>
</reference>
<feature type="transmembrane region" description="Helical" evidence="6">
    <location>
        <begin position="273"/>
        <end position="293"/>
    </location>
</feature>
<feature type="transmembrane region" description="Helical" evidence="6">
    <location>
        <begin position="239"/>
        <end position="261"/>
    </location>
</feature>
<evidence type="ECO:0000256" key="4">
    <source>
        <dbReference type="ARBA" id="ARBA00022989"/>
    </source>
</evidence>
<feature type="transmembrane region" description="Helical" evidence="6">
    <location>
        <begin position="17"/>
        <end position="36"/>
    </location>
</feature>
<dbReference type="PANTHER" id="PTHR34820:SF4">
    <property type="entry name" value="INNER MEMBRANE PROTEIN YEBZ"/>
    <property type="match status" value="1"/>
</dbReference>
<feature type="transmembrane region" description="Helical" evidence="6">
    <location>
        <begin position="407"/>
        <end position="428"/>
    </location>
</feature>
<feature type="transmembrane region" description="Helical" evidence="6">
    <location>
        <begin position="608"/>
        <end position="629"/>
    </location>
</feature>
<evidence type="ECO:0000256" key="3">
    <source>
        <dbReference type="ARBA" id="ARBA00022692"/>
    </source>
</evidence>
<dbReference type="InterPro" id="IPR019108">
    <property type="entry name" value="Caa3_assmbl_CtaG-rel"/>
</dbReference>
<comment type="subcellular location">
    <subcellularLocation>
        <location evidence="1">Cell membrane</location>
        <topology evidence="1">Multi-pass membrane protein</topology>
    </subcellularLocation>
</comment>
<sequence length="669" mass="71236">MNTSTPAADVIPPTRQWGVAAAGIALVTLVVALLLGGGDATAGIPGLGDPGDVTKWGLPIARAVLDGAGAVTVGLLGLAVVLPVRKGQLGGDALHALRAASLSALVLAVAAAVVHLLTLSDLVGRPLPDALAGDSFLSYTSTVEQGRAYAAMVVLALAIIPAARLTLGHGGAIALFCLGVATLVPLSLIGHSSSGDYHHSARVSLLVHLIGMVLWVGGLVALSWYAGRRGRELPRAARAFSAVALGCFVMVAASGVLNAWVRLSSLTEVFTSSYGLILFGKVLALVTLGWLGWRHRSRTLPQLDAGRPGAFRRLAVGEIIIMAVALGLAVALSRTEPPGPAIPEVRTAVRTLIGFPIPPEIGPGRLFTEFYPDAMFALGILAALLLYLGGVWRLYRRGDKWPVGRTIAWLAGLATVAFVGLSGLQTYGMVMLSVHMVQHMILMMVSPILLVLGGPITLALRALKPARRGQLGPREAITAAVNSPVAQVLTHPLVALALFVSGSFTVYFTGLFESAMRSHTGHMLMSAHFLVVGYLFFEMLIGIDPLPKRPPYPARVVLLLLSMSFHAVFGLALMESSRLVAGDYYREIAVEIPWLPDTLDDQILAGQITWGFGELPGLLVIGILFVQWYRSDEREARRFDRREGEDEAERQAYNAYLAELDERSRNEKT</sequence>
<keyword evidence="5 6" id="KW-0472">Membrane</keyword>
<feature type="transmembrane region" description="Helical" evidence="6">
    <location>
        <begin position="96"/>
        <end position="117"/>
    </location>
</feature>
<keyword evidence="2" id="KW-1003">Cell membrane</keyword>